<dbReference type="EMBL" id="FMPI01000003">
    <property type="protein sequence ID" value="SCS49617.1"/>
    <property type="molecule type" value="Genomic_DNA"/>
</dbReference>
<evidence type="ECO:0000313" key="2">
    <source>
        <dbReference type="EMBL" id="SCS93705.1"/>
    </source>
</evidence>
<dbReference type="Proteomes" id="UP000095768">
    <property type="component" value="Unassembled WGS sequence"/>
</dbReference>
<sequence>MDRVKKIIEDVRQEKKRTDKIFQDITFEVRAEQVLMFFNYNEIIDNVNGDQNYVKHNHDPEFIDIQQLNQLKSELKELDVPFHERRDDFM</sequence>
<accession>A0A1D4IJP6</accession>
<protein>
    <submittedName>
        <fullName evidence="2">Uncharacterized protein</fullName>
    </submittedName>
</protein>
<reference evidence="2 4" key="2">
    <citation type="submission" date="2016-09" db="EMBL/GenBank/DDBJ databases">
        <authorList>
            <consortium name="Pathogen Informatics"/>
        </authorList>
    </citation>
    <scope>NUCLEOTIDE SEQUENCE [LARGE SCALE GENOMIC DNA]</scope>
    <source>
        <strain evidence="2 4">82B</strain>
    </source>
</reference>
<reference evidence="1 3" key="1">
    <citation type="submission" date="2016-09" db="EMBL/GenBank/DDBJ databases">
        <authorList>
            <consortium name="Pathogen Informatics"/>
            <person name="Sun Q."/>
            <person name="Inoue M."/>
        </authorList>
    </citation>
    <scope>NUCLEOTIDE SEQUENCE [LARGE SCALE GENOMIC DNA]</scope>
    <source>
        <strain evidence="1 3">82C</strain>
    </source>
</reference>
<name>A0A1D4IJP6_9STAP</name>
<dbReference type="RefSeq" id="WP_069994820.1">
    <property type="nucleotide sequence ID" value="NZ_FMPG01000004.1"/>
</dbReference>
<evidence type="ECO:0000313" key="3">
    <source>
        <dbReference type="Proteomes" id="UP000095412"/>
    </source>
</evidence>
<proteinExistence type="predicted"/>
<dbReference type="EMBL" id="FMPG01000004">
    <property type="protein sequence ID" value="SCS93705.1"/>
    <property type="molecule type" value="Genomic_DNA"/>
</dbReference>
<organism evidence="2 4">
    <name type="scientific">Staphylococcus caeli</name>
    <dbReference type="NCBI Taxonomy" id="2201815"/>
    <lineage>
        <taxon>Bacteria</taxon>
        <taxon>Bacillati</taxon>
        <taxon>Bacillota</taxon>
        <taxon>Bacilli</taxon>
        <taxon>Bacillales</taxon>
        <taxon>Staphylococcaceae</taxon>
        <taxon>Staphylococcus</taxon>
    </lineage>
</organism>
<gene>
    <name evidence="2" type="ORF">SAMEA2297795_01429</name>
    <name evidence="1" type="ORF">SAMEA2297796_00590</name>
</gene>
<evidence type="ECO:0000313" key="4">
    <source>
        <dbReference type="Proteomes" id="UP000095768"/>
    </source>
</evidence>
<dbReference type="AlphaFoldDB" id="A0A1D4IJP6"/>
<dbReference type="OrthoDB" id="2407951at2"/>
<evidence type="ECO:0000313" key="1">
    <source>
        <dbReference type="EMBL" id="SCS49617.1"/>
    </source>
</evidence>
<dbReference type="Proteomes" id="UP000095412">
    <property type="component" value="Unassembled WGS sequence"/>
</dbReference>
<keyword evidence="3" id="KW-1185">Reference proteome</keyword>